<keyword evidence="1" id="KW-0472">Membrane</keyword>
<organism evidence="2 3">
    <name type="scientific">Anaeramoeba flamelloides</name>
    <dbReference type="NCBI Taxonomy" id="1746091"/>
    <lineage>
        <taxon>Eukaryota</taxon>
        <taxon>Metamonada</taxon>
        <taxon>Anaeramoebidae</taxon>
        <taxon>Anaeramoeba</taxon>
    </lineage>
</organism>
<reference evidence="2" key="1">
    <citation type="submission" date="2022-08" db="EMBL/GenBank/DDBJ databases">
        <title>Novel sulphate-reducing endosymbionts in the free-living metamonad Anaeramoeba.</title>
        <authorList>
            <person name="Jerlstrom-Hultqvist J."/>
            <person name="Cepicka I."/>
            <person name="Gallot-Lavallee L."/>
            <person name="Salas-Leiva D."/>
            <person name="Curtis B.A."/>
            <person name="Zahonova K."/>
            <person name="Pipaliya S."/>
            <person name="Dacks J."/>
            <person name="Roger A.J."/>
        </authorList>
    </citation>
    <scope>NUCLEOTIDE SEQUENCE</scope>
    <source>
        <strain evidence="2">Busselton2</strain>
    </source>
</reference>
<gene>
    <name evidence="2" type="ORF">M0812_12943</name>
</gene>
<protein>
    <submittedName>
        <fullName evidence="2">Uncharacterized protein</fullName>
    </submittedName>
</protein>
<dbReference type="AlphaFoldDB" id="A0AAV7ZKH9"/>
<comment type="caution">
    <text evidence="2">The sequence shown here is derived from an EMBL/GenBank/DDBJ whole genome shotgun (WGS) entry which is preliminary data.</text>
</comment>
<name>A0AAV7ZKH9_9EUKA</name>
<feature type="transmembrane region" description="Helical" evidence="1">
    <location>
        <begin position="113"/>
        <end position="138"/>
    </location>
</feature>
<feature type="transmembrane region" description="Helical" evidence="1">
    <location>
        <begin position="158"/>
        <end position="179"/>
    </location>
</feature>
<feature type="transmembrane region" description="Helical" evidence="1">
    <location>
        <begin position="83"/>
        <end position="101"/>
    </location>
</feature>
<keyword evidence="1" id="KW-1133">Transmembrane helix</keyword>
<accession>A0AAV7ZKH9</accession>
<dbReference type="Proteomes" id="UP001146793">
    <property type="component" value="Unassembled WGS sequence"/>
</dbReference>
<evidence type="ECO:0000256" key="1">
    <source>
        <dbReference type="SAM" id="Phobius"/>
    </source>
</evidence>
<keyword evidence="1" id="KW-0812">Transmembrane</keyword>
<dbReference type="EMBL" id="JANTQA010000029">
    <property type="protein sequence ID" value="KAJ3440942.1"/>
    <property type="molecule type" value="Genomic_DNA"/>
</dbReference>
<sequence length="197" mass="22891">MKQKLDKLSYTPTTRTLRITLIFSVFLYFLSYFTLVDQIKKSNAPTIVAHQLYFSGSKLKEDYKIILSKNGMEFFQNAQTIDYIYMMGYSLTLCVLCLFSARAMKSLIQKRIGFLMAIFALVGALFDCVENAFILLSIQDPLGFPDWYAVGLSCFALIKWILLIFCFLWLVVSSLFHLFNKIFQKKITKEKKNKKQN</sequence>
<evidence type="ECO:0000313" key="2">
    <source>
        <dbReference type="EMBL" id="KAJ3440942.1"/>
    </source>
</evidence>
<feature type="transmembrane region" description="Helical" evidence="1">
    <location>
        <begin position="16"/>
        <end position="35"/>
    </location>
</feature>
<proteinExistence type="predicted"/>
<evidence type="ECO:0000313" key="3">
    <source>
        <dbReference type="Proteomes" id="UP001146793"/>
    </source>
</evidence>